<dbReference type="OrthoDB" id="9805017at2"/>
<feature type="domain" description="Secretion system C-terminal sorting" evidence="2">
    <location>
        <begin position="455"/>
        <end position="530"/>
    </location>
</feature>
<dbReference type="InterPro" id="IPR026444">
    <property type="entry name" value="Secre_tail"/>
</dbReference>
<comment type="caution">
    <text evidence="3">The sequence shown here is derived from an EMBL/GenBank/DDBJ whole genome shotgun (WGS) entry which is preliminary data.</text>
</comment>
<dbReference type="Proteomes" id="UP000248745">
    <property type="component" value="Unassembled WGS sequence"/>
</dbReference>
<name>A0A2W2B0N7_9BACT</name>
<reference evidence="3 4" key="1">
    <citation type="submission" date="2018-06" db="EMBL/GenBank/DDBJ databases">
        <title>Mucibacter soli gen. nov., sp. nov., a new member of the family Chitinophagaceae producing mucin.</title>
        <authorList>
            <person name="Kim M.-K."/>
            <person name="Park S."/>
            <person name="Kim T.-S."/>
            <person name="Joung Y."/>
            <person name="Han J.-H."/>
            <person name="Kim S.B."/>
        </authorList>
    </citation>
    <scope>NUCLEOTIDE SEQUENCE [LARGE SCALE GENOMIC DNA]</scope>
    <source>
        <strain evidence="3 4">R1-15</strain>
    </source>
</reference>
<organism evidence="3 4">
    <name type="scientific">Taibaiella soli</name>
    <dbReference type="NCBI Taxonomy" id="1649169"/>
    <lineage>
        <taxon>Bacteria</taxon>
        <taxon>Pseudomonadati</taxon>
        <taxon>Bacteroidota</taxon>
        <taxon>Chitinophagia</taxon>
        <taxon>Chitinophagales</taxon>
        <taxon>Chitinophagaceae</taxon>
        <taxon>Taibaiella</taxon>
    </lineage>
</organism>
<dbReference type="SUPFAM" id="SSF50952">
    <property type="entry name" value="Soluble quinoprotein glucose dehydrogenase"/>
    <property type="match status" value="1"/>
</dbReference>
<proteinExistence type="predicted"/>
<keyword evidence="4" id="KW-1185">Reference proteome</keyword>
<accession>A0A2W2B0N7</accession>
<evidence type="ECO:0000313" key="4">
    <source>
        <dbReference type="Proteomes" id="UP000248745"/>
    </source>
</evidence>
<dbReference type="RefSeq" id="WP_110998264.1">
    <property type="nucleotide sequence ID" value="NZ_QKTW01000011.1"/>
</dbReference>
<protein>
    <recommendedName>
        <fullName evidence="2">Secretion system C-terminal sorting domain-containing protein</fullName>
    </recommendedName>
</protein>
<evidence type="ECO:0000256" key="1">
    <source>
        <dbReference type="SAM" id="SignalP"/>
    </source>
</evidence>
<gene>
    <name evidence="3" type="ORF">DN068_07375</name>
</gene>
<evidence type="ECO:0000313" key="3">
    <source>
        <dbReference type="EMBL" id="PZF73538.1"/>
    </source>
</evidence>
<sequence>MKPFFILIAFLLCSSYVSQAQITALDSSFGVNGIVQLDSPIQMQSNKMALQADHKIILAGCYYYYLPNFDLVYELYTMRFHPDGSLDTSFNGNGIVMHPTYRGTTVSGVSVQADGKIVIAGTEHIERLLPNGQPDYSFCDSGSIQLSFLGPYDRIQDMILQPDGKVLVTGGFHQAYAMVYRLKADGHPDSTFGYNGLVTTTLDSAYSDNGAALTLQPDNKILLAGWTISSPPNYPATFSIVRYLPDGSLDPAFGSGNGYNKIYFPGQMHSRAVNVARQANGKILIGGIVFKPTPTDPNRYWYYSAFTRLDTSGNLDASFGTNGYMLSDTLSNNNNMNLWDEPRIVVQNDDKILLGYADFSAGQNGQFALRRFTPDGSIDNSFGLNGLITTDITVHEDYTTDLLVQPDGNILLSGISDVTDDWPLSLHYLGTMVRYKPNINLGVPDITNNISNLQLFPNPVDNITTLQYDLAATSKISIHLCDVNGRTIQSFYQNQQRSKGNHKETLTLRNDLSTGNYFVVMATENGVRVVKMSKN</sequence>
<evidence type="ECO:0000259" key="2">
    <source>
        <dbReference type="Pfam" id="PF18962"/>
    </source>
</evidence>
<dbReference type="InterPro" id="IPR011041">
    <property type="entry name" value="Quinoprot_gluc/sorb_DH_b-prop"/>
</dbReference>
<keyword evidence="1" id="KW-0732">Signal</keyword>
<dbReference type="EMBL" id="QKTW01000011">
    <property type="protein sequence ID" value="PZF73538.1"/>
    <property type="molecule type" value="Genomic_DNA"/>
</dbReference>
<dbReference type="AlphaFoldDB" id="A0A2W2B0N7"/>
<feature type="signal peptide" evidence="1">
    <location>
        <begin position="1"/>
        <end position="20"/>
    </location>
</feature>
<feature type="chain" id="PRO_5016137398" description="Secretion system C-terminal sorting domain-containing protein" evidence="1">
    <location>
        <begin position="21"/>
        <end position="535"/>
    </location>
</feature>
<dbReference type="Gene3D" id="2.80.10.50">
    <property type="match status" value="3"/>
</dbReference>
<dbReference type="InterPro" id="IPR013431">
    <property type="entry name" value="Delta_60_rpt"/>
</dbReference>
<dbReference type="Pfam" id="PF17164">
    <property type="entry name" value="DUF5122"/>
    <property type="match status" value="5"/>
</dbReference>
<dbReference type="NCBIfam" id="TIGR02608">
    <property type="entry name" value="delta_60_rpt"/>
    <property type="match status" value="6"/>
</dbReference>
<dbReference type="NCBIfam" id="TIGR04183">
    <property type="entry name" value="Por_Secre_tail"/>
    <property type="match status" value="1"/>
</dbReference>
<dbReference type="Pfam" id="PF18962">
    <property type="entry name" value="Por_Secre_tail"/>
    <property type="match status" value="1"/>
</dbReference>
<dbReference type="SUPFAM" id="SSF63829">
    <property type="entry name" value="Calcium-dependent phosphotriesterase"/>
    <property type="match status" value="1"/>
</dbReference>